<dbReference type="PANTHER" id="PTHR46383:SF1">
    <property type="entry name" value="ASPARTATE AMINOTRANSFERASE"/>
    <property type="match status" value="1"/>
</dbReference>
<dbReference type="InterPro" id="IPR015421">
    <property type="entry name" value="PyrdxlP-dep_Trfase_major"/>
</dbReference>
<protein>
    <recommendedName>
        <fullName evidence="6">Aminotransferase</fullName>
        <ecNumber evidence="6">2.6.1.-</ecNumber>
    </recommendedName>
</protein>
<evidence type="ECO:0000256" key="3">
    <source>
        <dbReference type="ARBA" id="ARBA00022576"/>
    </source>
</evidence>
<evidence type="ECO:0000256" key="5">
    <source>
        <dbReference type="ARBA" id="ARBA00022898"/>
    </source>
</evidence>
<dbReference type="InterPro" id="IPR015424">
    <property type="entry name" value="PyrdxlP-dep_Trfase"/>
</dbReference>
<accession>A0ABW5LQ84</accession>
<evidence type="ECO:0000313" key="9">
    <source>
        <dbReference type="Proteomes" id="UP001597508"/>
    </source>
</evidence>
<reference evidence="9" key="1">
    <citation type="journal article" date="2019" name="Int. J. Syst. Evol. Microbiol.">
        <title>The Global Catalogue of Microorganisms (GCM) 10K type strain sequencing project: providing services to taxonomists for standard genome sequencing and annotation.</title>
        <authorList>
            <consortium name="The Broad Institute Genomics Platform"/>
            <consortium name="The Broad Institute Genome Sequencing Center for Infectious Disease"/>
            <person name="Wu L."/>
            <person name="Ma J."/>
        </authorList>
    </citation>
    <scope>NUCLEOTIDE SEQUENCE [LARGE SCALE GENOMIC DNA]</scope>
    <source>
        <strain evidence="9">KCTC 52127</strain>
    </source>
</reference>
<proteinExistence type="inferred from homology"/>
<dbReference type="InterPro" id="IPR050596">
    <property type="entry name" value="AspAT/PAT-like"/>
</dbReference>
<keyword evidence="3 6" id="KW-0032">Aminotransferase</keyword>
<dbReference type="EC" id="2.6.1.-" evidence="6"/>
<evidence type="ECO:0000256" key="6">
    <source>
        <dbReference type="RuleBase" id="RU000481"/>
    </source>
</evidence>
<evidence type="ECO:0000313" key="8">
    <source>
        <dbReference type="EMBL" id="MFD2566800.1"/>
    </source>
</evidence>
<dbReference type="PROSITE" id="PS00105">
    <property type="entry name" value="AA_TRANSFER_CLASS_1"/>
    <property type="match status" value="1"/>
</dbReference>
<dbReference type="InterPro" id="IPR004839">
    <property type="entry name" value="Aminotransferase_I/II_large"/>
</dbReference>
<dbReference type="Proteomes" id="UP001597508">
    <property type="component" value="Unassembled WGS sequence"/>
</dbReference>
<evidence type="ECO:0000259" key="7">
    <source>
        <dbReference type="Pfam" id="PF00155"/>
    </source>
</evidence>
<evidence type="ECO:0000256" key="2">
    <source>
        <dbReference type="ARBA" id="ARBA00007441"/>
    </source>
</evidence>
<keyword evidence="4 6" id="KW-0808">Transferase</keyword>
<comment type="caution">
    <text evidence="8">The sequence shown here is derived from an EMBL/GenBank/DDBJ whole genome shotgun (WGS) entry which is preliminary data.</text>
</comment>
<dbReference type="Gene3D" id="3.40.640.10">
    <property type="entry name" value="Type I PLP-dependent aspartate aminotransferase-like (Major domain)"/>
    <property type="match status" value="1"/>
</dbReference>
<dbReference type="PANTHER" id="PTHR46383">
    <property type="entry name" value="ASPARTATE AMINOTRANSFERASE"/>
    <property type="match status" value="1"/>
</dbReference>
<feature type="domain" description="Aminotransferase class I/classII large" evidence="7">
    <location>
        <begin position="47"/>
        <end position="378"/>
    </location>
</feature>
<comment type="similarity">
    <text evidence="2 6">Belongs to the class-I pyridoxal-phosphate-dependent aminotransferase family.</text>
</comment>
<dbReference type="GO" id="GO:0008483">
    <property type="term" value="F:transaminase activity"/>
    <property type="evidence" value="ECO:0007669"/>
    <property type="project" value="UniProtKB-KW"/>
</dbReference>
<name>A0ABW5LQ84_9FLAO</name>
<keyword evidence="5" id="KW-0663">Pyridoxal phosphate</keyword>
<gene>
    <name evidence="8" type="ORF">ACFSRZ_05425</name>
</gene>
<dbReference type="InterPro" id="IPR015422">
    <property type="entry name" value="PyrdxlP-dep_Trfase_small"/>
</dbReference>
<dbReference type="RefSeq" id="WP_379665512.1">
    <property type="nucleotide sequence ID" value="NZ_JBHULH010000002.1"/>
</dbReference>
<keyword evidence="9" id="KW-1185">Reference proteome</keyword>
<dbReference type="InterPro" id="IPR004838">
    <property type="entry name" value="NHTrfase_class1_PyrdxlP-BS"/>
</dbReference>
<dbReference type="SUPFAM" id="SSF53383">
    <property type="entry name" value="PLP-dependent transferases"/>
    <property type="match status" value="1"/>
</dbReference>
<sequence length="425" mass="48294">MKINKDIFSLKPSATLEINEKVKALRKEGQTINHFGFGQSPFPIHDEIVNELKDHATNNHYLPVDGLEELRSQVSEFLSKNQGINAEKEQIFIGPGSKELLYQSILIFEGHFLIPKGSWVSYIPQIKSKGGAYSILETSIEHDFKLTAQGLEEFIQEHDKQEQYILILNSPNNPTGAIYTDEEYKELAEACRKHEIIVLSDEIYSQVNFDKDHACSISSYYPEKTIVFGGLSKVFSAGGYRLGYMVLPKEFASLTKVYRSLFSETFSCVASPVQYAAVKAYKYSEDIQKYVSEASVILSGVSSFIFQQLTAYRITCTNPRGAFYMMIGFDQFQDQINALGIRTSKELAIYLLEEYQVALLPASDFGFQENELFFRLAFVDFDGTKAMMAYREKGTVNIDFLKQECPNMYKGVYQLVKFVNALKTD</sequence>
<dbReference type="Pfam" id="PF00155">
    <property type="entry name" value="Aminotran_1_2"/>
    <property type="match status" value="1"/>
</dbReference>
<organism evidence="8 9">
    <name type="scientific">Pseudotenacibaculum haliotis</name>
    <dbReference type="NCBI Taxonomy" id="1862138"/>
    <lineage>
        <taxon>Bacteria</taxon>
        <taxon>Pseudomonadati</taxon>
        <taxon>Bacteroidota</taxon>
        <taxon>Flavobacteriia</taxon>
        <taxon>Flavobacteriales</taxon>
        <taxon>Flavobacteriaceae</taxon>
        <taxon>Pseudotenacibaculum</taxon>
    </lineage>
</organism>
<comment type="cofactor">
    <cofactor evidence="1 6">
        <name>pyridoxal 5'-phosphate</name>
        <dbReference type="ChEBI" id="CHEBI:597326"/>
    </cofactor>
</comment>
<evidence type="ECO:0000256" key="1">
    <source>
        <dbReference type="ARBA" id="ARBA00001933"/>
    </source>
</evidence>
<dbReference type="Gene3D" id="3.90.1150.10">
    <property type="entry name" value="Aspartate Aminotransferase, domain 1"/>
    <property type="match status" value="1"/>
</dbReference>
<dbReference type="CDD" id="cd00609">
    <property type="entry name" value="AAT_like"/>
    <property type="match status" value="1"/>
</dbReference>
<evidence type="ECO:0000256" key="4">
    <source>
        <dbReference type="ARBA" id="ARBA00022679"/>
    </source>
</evidence>
<dbReference type="EMBL" id="JBHULH010000002">
    <property type="protein sequence ID" value="MFD2566800.1"/>
    <property type="molecule type" value="Genomic_DNA"/>
</dbReference>